<reference evidence="7 8" key="1">
    <citation type="submission" date="2017-03" db="EMBL/GenBank/DDBJ databases">
        <title>Genome sequence of Clostridium chromiireducens DSM 23318.</title>
        <authorList>
            <person name="Poehlein A."/>
            <person name="Daniel R."/>
        </authorList>
    </citation>
    <scope>NUCLEOTIDE SEQUENCE [LARGE SCALE GENOMIC DNA]</scope>
    <source>
        <strain evidence="7 8">DSM 23318</strain>
    </source>
</reference>
<dbReference type="CDD" id="cd20294">
    <property type="entry name" value="cupin_KduI_N"/>
    <property type="match status" value="1"/>
</dbReference>
<dbReference type="AlphaFoldDB" id="A0A1V4I4D6"/>
<dbReference type="EC" id="5.3.1.17" evidence="6"/>
<dbReference type="HAMAP" id="MF_00687">
    <property type="entry name" value="KduI"/>
    <property type="match status" value="1"/>
</dbReference>
<dbReference type="PIRSF" id="PIRSF006625">
    <property type="entry name" value="KduI"/>
    <property type="match status" value="1"/>
</dbReference>
<keyword evidence="8" id="KW-1185">Reference proteome</keyword>
<dbReference type="NCBIfam" id="NF002091">
    <property type="entry name" value="PRK00924.1"/>
    <property type="match status" value="1"/>
</dbReference>
<evidence type="ECO:0000313" key="7">
    <source>
        <dbReference type="EMBL" id="OPJ54730.1"/>
    </source>
</evidence>
<dbReference type="InterPro" id="IPR021120">
    <property type="entry name" value="KduI/IolB_isomerase"/>
</dbReference>
<dbReference type="GO" id="GO:0019698">
    <property type="term" value="P:D-galacturonate catabolic process"/>
    <property type="evidence" value="ECO:0007669"/>
    <property type="project" value="TreeGrafter"/>
</dbReference>
<evidence type="ECO:0000256" key="4">
    <source>
        <dbReference type="ARBA" id="ARBA00022833"/>
    </source>
</evidence>
<evidence type="ECO:0000256" key="1">
    <source>
        <dbReference type="ARBA" id="ARBA00000552"/>
    </source>
</evidence>
<comment type="cofactor">
    <cofactor evidence="6">
        <name>Zn(2+)</name>
        <dbReference type="ChEBI" id="CHEBI:29105"/>
    </cofactor>
    <text evidence="6">Binds 1 zinc ion per subunit.</text>
</comment>
<dbReference type="SUPFAM" id="SSF51182">
    <property type="entry name" value="RmlC-like cupins"/>
    <property type="match status" value="1"/>
</dbReference>
<evidence type="ECO:0000313" key="8">
    <source>
        <dbReference type="Proteomes" id="UP000191056"/>
    </source>
</evidence>
<feature type="binding site" evidence="6">
    <location>
        <position position="214"/>
    </location>
    <ligand>
        <name>Zn(2+)</name>
        <dbReference type="ChEBI" id="CHEBI:29105"/>
    </ligand>
</feature>
<feature type="binding site" evidence="6">
    <location>
        <position position="207"/>
    </location>
    <ligand>
        <name>Zn(2+)</name>
        <dbReference type="ChEBI" id="CHEBI:29105"/>
    </ligand>
</feature>
<dbReference type="UniPathway" id="UPA00545">
    <property type="reaction ID" value="UER00826"/>
</dbReference>
<dbReference type="InterPro" id="IPR011051">
    <property type="entry name" value="RmlC_Cupin_sf"/>
</dbReference>
<dbReference type="PANTHER" id="PTHR38461">
    <property type="entry name" value="4-DEOXY-L-THREO-5-HEXOSULOSE-URONATE KETOL-ISOMERASE"/>
    <property type="match status" value="1"/>
</dbReference>
<dbReference type="GO" id="GO:0042840">
    <property type="term" value="P:D-glucuronate catabolic process"/>
    <property type="evidence" value="ECO:0007669"/>
    <property type="project" value="TreeGrafter"/>
</dbReference>
<evidence type="ECO:0000256" key="3">
    <source>
        <dbReference type="ARBA" id="ARBA00022723"/>
    </source>
</evidence>
<evidence type="ECO:0000256" key="6">
    <source>
        <dbReference type="HAMAP-Rule" id="MF_00687"/>
    </source>
</evidence>
<evidence type="ECO:0000256" key="5">
    <source>
        <dbReference type="ARBA" id="ARBA00023235"/>
    </source>
</evidence>
<dbReference type="GO" id="GO:0008697">
    <property type="term" value="F:4-deoxy-L-threo-5-hexosulose-uronate ketol-isomerase activity"/>
    <property type="evidence" value="ECO:0007669"/>
    <property type="project" value="UniProtKB-UniRule"/>
</dbReference>
<dbReference type="CDD" id="cd20491">
    <property type="entry name" value="cupin_KduI_C"/>
    <property type="match status" value="1"/>
</dbReference>
<comment type="function">
    <text evidence="6">Catalyzes the isomerization of 5-dehydro-4-deoxy-D-glucuronate to 3-deoxy-D-glycero-2,5-hexodiulosonate.</text>
</comment>
<dbReference type="PANTHER" id="PTHR38461:SF1">
    <property type="entry name" value="4-DEOXY-L-THREO-5-HEXOSULOSE-URONATE KETOL-ISOMERASE"/>
    <property type="match status" value="1"/>
</dbReference>
<comment type="catalytic activity">
    <reaction evidence="1 6">
        <text>5-dehydro-4-deoxy-D-glucuronate = 3-deoxy-D-glycero-2,5-hexodiulosonate</text>
        <dbReference type="Rhea" id="RHEA:23896"/>
        <dbReference type="ChEBI" id="CHEBI:17117"/>
        <dbReference type="ChEBI" id="CHEBI:29071"/>
        <dbReference type="EC" id="5.3.1.17"/>
    </reaction>
</comment>
<accession>A0A1V4I4D6</accession>
<feature type="binding site" evidence="6">
    <location>
        <position position="209"/>
    </location>
    <ligand>
        <name>Zn(2+)</name>
        <dbReference type="ChEBI" id="CHEBI:29105"/>
    </ligand>
</feature>
<dbReference type="Gene3D" id="2.60.120.10">
    <property type="entry name" value="Jelly Rolls"/>
    <property type="match status" value="1"/>
</dbReference>
<dbReference type="InterPro" id="IPR027449">
    <property type="entry name" value="KduI_N"/>
</dbReference>
<protein>
    <recommendedName>
        <fullName evidence="6">4-deoxy-L-threo-5-hexosulose-uronate ketol-isomerase</fullName>
        <ecNumber evidence="6">5.3.1.17</ecNumber>
    </recommendedName>
    <alternativeName>
        <fullName evidence="6">5-keto-4-deoxyuronate isomerase</fullName>
    </alternativeName>
    <alternativeName>
        <fullName evidence="6">DKI isomerase</fullName>
    </alternativeName>
</protein>
<dbReference type="InterPro" id="IPR007045">
    <property type="entry name" value="KduI"/>
</dbReference>
<dbReference type="Proteomes" id="UP000191056">
    <property type="component" value="Unassembled WGS sequence"/>
</dbReference>
<comment type="similarity">
    <text evidence="2 6">Belongs to the KduI family.</text>
</comment>
<dbReference type="EMBL" id="MZGT01000141">
    <property type="protein sequence ID" value="OPJ54730.1"/>
    <property type="molecule type" value="Genomic_DNA"/>
</dbReference>
<keyword evidence="3 6" id="KW-0479">Metal-binding</keyword>
<dbReference type="InterPro" id="IPR014710">
    <property type="entry name" value="RmlC-like_jellyroll"/>
</dbReference>
<keyword evidence="4 6" id="KW-0862">Zinc</keyword>
<comment type="pathway">
    <text evidence="6">Glycan metabolism; pectin degradation; 2-dehydro-3-deoxy-D-gluconate from pectin: step 4/5.</text>
</comment>
<feature type="binding site" evidence="6">
    <location>
        <position position="256"/>
    </location>
    <ligand>
        <name>Zn(2+)</name>
        <dbReference type="ChEBI" id="CHEBI:29105"/>
    </ligand>
</feature>
<name>A0A1V4I4D6_9CLOT</name>
<organism evidence="7 8">
    <name type="scientific">Clostridium chromiireducens</name>
    <dbReference type="NCBI Taxonomy" id="225345"/>
    <lineage>
        <taxon>Bacteria</taxon>
        <taxon>Bacillati</taxon>
        <taxon>Bacillota</taxon>
        <taxon>Clostridia</taxon>
        <taxon>Eubacteriales</taxon>
        <taxon>Clostridiaceae</taxon>
        <taxon>Clostridium</taxon>
    </lineage>
</organism>
<proteinExistence type="inferred from homology"/>
<dbReference type="Pfam" id="PF04962">
    <property type="entry name" value="KduI"/>
    <property type="match status" value="1"/>
</dbReference>
<sequence>MLIINLKGRNSMNMEIRYSNHPEDSKRYDTETLRRHYLVEKVFMEDEVNLVYSHNDRIIFGGITPVKEILRLGVSKELGTDYFLERRELGVINVGGEGTIIVDGTEYNIKYRDGLYVGQGVQNVEFTSIDPKNPAKFYINSAPALKSYPTVKIDLEKANKIKTGDSLTLNIRTINQYVHPAVCESCQLVMGLTILEPGSAWNTMPCHTHERRMEVYLYLDLPHDQCVMHFMGEGKETRHIVMKSEQAVISPSWSIHSGVGTQNYSFIWGMCGENQTFDDMDHIKIEDLK</sequence>
<evidence type="ECO:0000256" key="2">
    <source>
        <dbReference type="ARBA" id="ARBA00008086"/>
    </source>
</evidence>
<comment type="caution">
    <text evidence="7">The sequence shown here is derived from an EMBL/GenBank/DDBJ whole genome shotgun (WGS) entry which is preliminary data.</text>
</comment>
<keyword evidence="5 6" id="KW-0413">Isomerase</keyword>
<gene>
    <name evidence="7" type="primary">kduI1</name>
    <name evidence="6" type="synonym">kduI</name>
    <name evidence="7" type="ORF">CLCHR_47760</name>
</gene>
<dbReference type="GO" id="GO:0045490">
    <property type="term" value="P:pectin catabolic process"/>
    <property type="evidence" value="ECO:0007669"/>
    <property type="project" value="UniProtKB-UniRule"/>
</dbReference>
<dbReference type="GO" id="GO:0008270">
    <property type="term" value="F:zinc ion binding"/>
    <property type="evidence" value="ECO:0007669"/>
    <property type="project" value="UniProtKB-UniRule"/>
</dbReference>
<dbReference type="Gene3D" id="2.60.120.520">
    <property type="entry name" value="pectin degrading enzyme 5-keto 4- deoxyuronate isomerase, domain 1"/>
    <property type="match status" value="1"/>
</dbReference>
<dbReference type="STRING" id="225345.CLCHR_47760"/>